<dbReference type="EMBL" id="CABFMQ020000057">
    <property type="protein sequence ID" value="VTZ49321.1"/>
    <property type="molecule type" value="Genomic_DNA"/>
</dbReference>
<reference evidence="1 2" key="1">
    <citation type="submission" date="2019-05" db="EMBL/GenBank/DDBJ databases">
        <authorList>
            <person name="Farhan Ul Haque M."/>
        </authorList>
    </citation>
    <scope>NUCLEOTIDE SEQUENCE [LARGE SCALE GENOMIC DNA]</scope>
    <source>
        <strain evidence="1">2</strain>
    </source>
</reference>
<sequence>MPMLFIEAAEAPVCHFPEQRDAPQASWSKCRAAQILQKFAVNECLTHCIDLMGVDRND</sequence>
<organism evidence="1 2">
    <name type="scientific">Methylocella tundrae</name>
    <dbReference type="NCBI Taxonomy" id="227605"/>
    <lineage>
        <taxon>Bacteria</taxon>
        <taxon>Pseudomonadati</taxon>
        <taxon>Pseudomonadota</taxon>
        <taxon>Alphaproteobacteria</taxon>
        <taxon>Hyphomicrobiales</taxon>
        <taxon>Beijerinckiaceae</taxon>
        <taxon>Methylocella</taxon>
    </lineage>
</organism>
<dbReference type="AlphaFoldDB" id="A0A8B6M2R6"/>
<dbReference type="Proteomes" id="UP000485880">
    <property type="component" value="Unassembled WGS sequence"/>
</dbReference>
<evidence type="ECO:0000313" key="1">
    <source>
        <dbReference type="EMBL" id="VTZ49321.1"/>
    </source>
</evidence>
<protein>
    <submittedName>
        <fullName evidence="1">Uncharacterized protein</fullName>
    </submittedName>
</protein>
<accession>A0A8B6M2R6</accession>
<name>A0A8B6M2R6_METTU</name>
<keyword evidence="2" id="KW-1185">Reference proteome</keyword>
<proteinExistence type="predicted"/>
<comment type="caution">
    <text evidence="1">The sequence shown here is derived from an EMBL/GenBank/DDBJ whole genome shotgun (WGS) entry which is preliminary data.</text>
</comment>
<gene>
    <name evidence="1" type="ORF">MPC4_150103</name>
</gene>
<evidence type="ECO:0000313" key="2">
    <source>
        <dbReference type="Proteomes" id="UP000485880"/>
    </source>
</evidence>